<reference evidence="1 2" key="1">
    <citation type="journal article" date="2015" name="Genome Biol. Evol.">
        <title>Phylogenomic analyses indicate that early fungi evolved digesting cell walls of algal ancestors of land plants.</title>
        <authorList>
            <person name="Chang Y."/>
            <person name="Wang S."/>
            <person name="Sekimoto S."/>
            <person name="Aerts A.L."/>
            <person name="Choi C."/>
            <person name="Clum A."/>
            <person name="LaButti K.M."/>
            <person name="Lindquist E.A."/>
            <person name="Yee Ngan C."/>
            <person name="Ohm R.A."/>
            <person name="Salamov A.A."/>
            <person name="Grigoriev I.V."/>
            <person name="Spatafora J.W."/>
            <person name="Berbee M.L."/>
        </authorList>
    </citation>
    <scope>NUCLEOTIDE SEQUENCE [LARGE SCALE GENOMIC DNA]</scope>
    <source>
        <strain evidence="1 2">NRRL 28638</strain>
    </source>
</reference>
<name>A0A137PGI4_CONC2</name>
<evidence type="ECO:0000313" key="2">
    <source>
        <dbReference type="Proteomes" id="UP000070444"/>
    </source>
</evidence>
<accession>A0A137PGI4</accession>
<keyword evidence="2" id="KW-1185">Reference proteome</keyword>
<evidence type="ECO:0000313" key="1">
    <source>
        <dbReference type="EMBL" id="KXN74102.1"/>
    </source>
</evidence>
<dbReference type="STRING" id="796925.A0A137PGI4"/>
<gene>
    <name evidence="1" type="ORF">CONCODRAFT_2806</name>
</gene>
<organism evidence="1 2">
    <name type="scientific">Conidiobolus coronatus (strain ATCC 28846 / CBS 209.66 / NRRL 28638)</name>
    <name type="common">Delacroixia coronata</name>
    <dbReference type="NCBI Taxonomy" id="796925"/>
    <lineage>
        <taxon>Eukaryota</taxon>
        <taxon>Fungi</taxon>
        <taxon>Fungi incertae sedis</taxon>
        <taxon>Zoopagomycota</taxon>
        <taxon>Entomophthoromycotina</taxon>
        <taxon>Entomophthoromycetes</taxon>
        <taxon>Entomophthorales</taxon>
        <taxon>Ancylistaceae</taxon>
        <taxon>Conidiobolus</taxon>
    </lineage>
</organism>
<proteinExistence type="predicted"/>
<protein>
    <submittedName>
        <fullName evidence="1">Uncharacterized protein</fullName>
    </submittedName>
</protein>
<dbReference type="AlphaFoldDB" id="A0A137PGI4"/>
<sequence>MSENSIPSADANANGHIVFEDYRDSKEPSIRSDFSNFTSMSLRTIEEIMELDIQLKALEDFLKPSWGIHSYNFKNIKKYLIEFHLKEIKDGIQLTKENQLENKSLFKHFKIKLSIDIINLMNYDPIIGNKFICPKYNSNIQELARLNTIVIVRDILKSDQLFVEHIEIDLKSDISNFFKVFEIEDFSTLSTVTRIKNKTNEFSLIEGVLYDIMEPQAELISTDYQCTNYKCTNQNYLHVKYLNNLAIVIKRNNLNMFQPLTTKVALHDIDLKCLSCNKEMLESCSDRVYNIFQYGTLITSRLENYNLYENHVKILFEGELVGSARCGDELVLLGYAFREKEIQKNGLNSAPNSDPDIAPFIRTTLHILDISLVSLSSSKFDSNQNPLNVLTLTNEYSNLIKNIFKFKASSKRVCQISSSIKNSLQENIFNGYYEVIILKLSYLDKPSLKVLLENLKEYQLQSVESKNFVIWAIFDLSVMITNGSSFELECIPEKYYEVIEYFNIAQYIKSDCDNSMILDNVLGVLNNLDNNVMKKYQNTSLDIYSNKNFEQVFKIYVIFSKANIVFYRISEQARIIFQNYFLLLKEKFKQDKYFRNLDSTITLRSLKAICQAITMINMRSIPNLFDIFERRVDLNKCWKN</sequence>
<dbReference type="EMBL" id="KQ964427">
    <property type="protein sequence ID" value="KXN74102.1"/>
    <property type="molecule type" value="Genomic_DNA"/>
</dbReference>
<dbReference type="Proteomes" id="UP000070444">
    <property type="component" value="Unassembled WGS sequence"/>
</dbReference>